<evidence type="ECO:0000313" key="3">
    <source>
        <dbReference type="Proteomes" id="UP000287651"/>
    </source>
</evidence>
<comment type="caution">
    <text evidence="2">The sequence shown here is derived from an EMBL/GenBank/DDBJ whole genome shotgun (WGS) entry which is preliminary data.</text>
</comment>
<name>A0A426Z3M1_ENSVE</name>
<feature type="region of interest" description="Disordered" evidence="1">
    <location>
        <begin position="57"/>
        <end position="89"/>
    </location>
</feature>
<sequence length="137" mass="14920">MLAEAPMYEPRQGSAFMLLDYSGDNATFVEIGPQTPIVRRSSENGGLAETTRRLECERAKAQKPPSADVAHVKKSDRDAKTGDGCSRTGEGWLDRKKDHCWPGRGGLNGSERIRTATNPSGNWSCNSRGVLVITIDV</sequence>
<dbReference type="AlphaFoldDB" id="A0A426Z3M1"/>
<gene>
    <name evidence="2" type="ORF">B296_00044627</name>
</gene>
<evidence type="ECO:0000256" key="1">
    <source>
        <dbReference type="SAM" id="MobiDB-lite"/>
    </source>
</evidence>
<accession>A0A426Z3M1</accession>
<dbReference type="Proteomes" id="UP000287651">
    <property type="component" value="Unassembled WGS sequence"/>
</dbReference>
<protein>
    <submittedName>
        <fullName evidence="2">Uncharacterized protein</fullName>
    </submittedName>
</protein>
<reference evidence="2 3" key="1">
    <citation type="journal article" date="2014" name="Agronomy (Basel)">
        <title>A Draft Genome Sequence for Ensete ventricosum, the Drought-Tolerant Tree Against Hunger.</title>
        <authorList>
            <person name="Harrison J."/>
            <person name="Moore K.A."/>
            <person name="Paszkiewicz K."/>
            <person name="Jones T."/>
            <person name="Grant M."/>
            <person name="Ambacheew D."/>
            <person name="Muzemil S."/>
            <person name="Studholme D.J."/>
        </authorList>
    </citation>
    <scope>NUCLEOTIDE SEQUENCE [LARGE SCALE GENOMIC DNA]</scope>
</reference>
<evidence type="ECO:0000313" key="2">
    <source>
        <dbReference type="EMBL" id="RRT58574.1"/>
    </source>
</evidence>
<organism evidence="2 3">
    <name type="scientific">Ensete ventricosum</name>
    <name type="common">Abyssinian banana</name>
    <name type="synonym">Musa ensete</name>
    <dbReference type="NCBI Taxonomy" id="4639"/>
    <lineage>
        <taxon>Eukaryota</taxon>
        <taxon>Viridiplantae</taxon>
        <taxon>Streptophyta</taxon>
        <taxon>Embryophyta</taxon>
        <taxon>Tracheophyta</taxon>
        <taxon>Spermatophyta</taxon>
        <taxon>Magnoliopsida</taxon>
        <taxon>Liliopsida</taxon>
        <taxon>Zingiberales</taxon>
        <taxon>Musaceae</taxon>
        <taxon>Ensete</taxon>
    </lineage>
</organism>
<feature type="compositionally biased region" description="Basic and acidic residues" evidence="1">
    <location>
        <begin position="70"/>
        <end position="81"/>
    </location>
</feature>
<proteinExistence type="predicted"/>
<dbReference type="EMBL" id="AMZH03008613">
    <property type="protein sequence ID" value="RRT58574.1"/>
    <property type="molecule type" value="Genomic_DNA"/>
</dbReference>